<dbReference type="OMA" id="VEFHASY"/>
<dbReference type="GO" id="GO:0030686">
    <property type="term" value="C:90S preribosome"/>
    <property type="evidence" value="ECO:0007669"/>
    <property type="project" value="TreeGrafter"/>
</dbReference>
<dbReference type="AlphaFoldDB" id="X6P9E7"/>
<evidence type="ECO:0000313" key="4">
    <source>
        <dbReference type="Proteomes" id="UP000023152"/>
    </source>
</evidence>
<keyword evidence="1" id="KW-1133">Transmembrane helix</keyword>
<dbReference type="GO" id="GO:0032040">
    <property type="term" value="C:small-subunit processome"/>
    <property type="evidence" value="ECO:0007669"/>
    <property type="project" value="TreeGrafter"/>
</dbReference>
<dbReference type="Pfam" id="PF23098">
    <property type="entry name" value="Beta-prop_NOL10_N"/>
    <property type="match status" value="1"/>
</dbReference>
<dbReference type="PANTHER" id="PTHR14927">
    <property type="entry name" value="NUCLEOLAR PROTEIN 10"/>
    <property type="match status" value="1"/>
</dbReference>
<reference evidence="3 4" key="1">
    <citation type="journal article" date="2013" name="Curr. Biol.">
        <title>The Genome of the Foraminiferan Reticulomyxa filosa.</title>
        <authorList>
            <person name="Glockner G."/>
            <person name="Hulsmann N."/>
            <person name="Schleicher M."/>
            <person name="Noegel A.A."/>
            <person name="Eichinger L."/>
            <person name="Gallinger C."/>
            <person name="Pawlowski J."/>
            <person name="Sierra R."/>
            <person name="Euteneuer U."/>
            <person name="Pillet L."/>
            <person name="Moustafa A."/>
            <person name="Platzer M."/>
            <person name="Groth M."/>
            <person name="Szafranski K."/>
            <person name="Schliwa M."/>
        </authorList>
    </citation>
    <scope>NUCLEOTIDE SEQUENCE [LARGE SCALE GENOMIC DNA]</scope>
</reference>
<accession>X6P9E7</accession>
<dbReference type="PANTHER" id="PTHR14927:SF0">
    <property type="entry name" value="NUCLEOLAR PROTEIN 10"/>
    <property type="match status" value="1"/>
</dbReference>
<dbReference type="OrthoDB" id="273340at2759"/>
<dbReference type="GO" id="GO:0000462">
    <property type="term" value="P:maturation of SSU-rRNA from tricistronic rRNA transcript (SSU-rRNA, 5.8S rRNA, LSU-rRNA)"/>
    <property type="evidence" value="ECO:0007669"/>
    <property type="project" value="TreeGrafter"/>
</dbReference>
<dbReference type="Proteomes" id="UP000023152">
    <property type="component" value="Unassembled WGS sequence"/>
</dbReference>
<feature type="domain" description="Nucleolar protein 10-like N-terminal" evidence="2">
    <location>
        <begin position="5"/>
        <end position="138"/>
    </location>
</feature>
<evidence type="ECO:0000256" key="1">
    <source>
        <dbReference type="SAM" id="Phobius"/>
    </source>
</evidence>
<comment type="caution">
    <text evidence="3">The sequence shown here is derived from an EMBL/GenBank/DDBJ whole genome shotgun (WGS) entry which is preliminary data.</text>
</comment>
<evidence type="ECO:0000313" key="3">
    <source>
        <dbReference type="EMBL" id="ETO34257.1"/>
    </source>
</evidence>
<sequence>MTFPVSTLKGVKVYDLTFGKTAEQWQEEKRVGHVQSLRYNEAYRRRVEFIQDAVFQVGSTKVCMSEDGYWMVAIGVYPPKVKVFDLSHLSLKFERGLESEAVDLVILTENYEKFVVLRENRWMEFHTRHGKHYNMRMPIAGTCLVEFLFTLCPVCLFFFF</sequence>
<protein>
    <submittedName>
        <fullName evidence="3">Nucleolar protein</fullName>
    </submittedName>
</protein>
<feature type="transmembrane region" description="Helical" evidence="1">
    <location>
        <begin position="138"/>
        <end position="159"/>
    </location>
</feature>
<proteinExistence type="predicted"/>
<keyword evidence="1" id="KW-0472">Membrane</keyword>
<gene>
    <name evidence="3" type="ORF">RFI_02837</name>
</gene>
<keyword evidence="4" id="KW-1185">Reference proteome</keyword>
<dbReference type="InterPro" id="IPR040382">
    <property type="entry name" value="NOL10/Enp2"/>
</dbReference>
<name>X6P9E7_RETFI</name>
<evidence type="ECO:0000259" key="2">
    <source>
        <dbReference type="Pfam" id="PF23098"/>
    </source>
</evidence>
<dbReference type="InterPro" id="IPR056551">
    <property type="entry name" value="Beta-prop_NOL10_N"/>
</dbReference>
<keyword evidence="1" id="KW-0812">Transmembrane</keyword>
<organism evidence="3 4">
    <name type="scientific">Reticulomyxa filosa</name>
    <dbReference type="NCBI Taxonomy" id="46433"/>
    <lineage>
        <taxon>Eukaryota</taxon>
        <taxon>Sar</taxon>
        <taxon>Rhizaria</taxon>
        <taxon>Retaria</taxon>
        <taxon>Foraminifera</taxon>
        <taxon>Monothalamids</taxon>
        <taxon>Reticulomyxidae</taxon>
        <taxon>Reticulomyxa</taxon>
    </lineage>
</organism>
<dbReference type="EMBL" id="ASPP01002727">
    <property type="protein sequence ID" value="ETO34257.1"/>
    <property type="molecule type" value="Genomic_DNA"/>
</dbReference>